<keyword evidence="2" id="KW-1185">Reference proteome</keyword>
<keyword evidence="1" id="KW-0808">Transferase</keyword>
<protein>
    <submittedName>
        <fullName evidence="1">4'-phosphopantetheinyl transferase</fullName>
        <ecNumber evidence="1">2.7.8.-</ecNumber>
    </submittedName>
</protein>
<evidence type="ECO:0000313" key="1">
    <source>
        <dbReference type="EMBL" id="MEY9809795.1"/>
    </source>
</evidence>
<evidence type="ECO:0000313" key="2">
    <source>
        <dbReference type="Proteomes" id="UP001565447"/>
    </source>
</evidence>
<dbReference type="Proteomes" id="UP001565447">
    <property type="component" value="Unassembled WGS sequence"/>
</dbReference>
<dbReference type="EMBL" id="JBGCBD010000001">
    <property type="protein sequence ID" value="MEY9809795.1"/>
    <property type="molecule type" value="Genomic_DNA"/>
</dbReference>
<proteinExistence type="predicted"/>
<reference evidence="1" key="1">
    <citation type="submission" date="2024-07" db="EMBL/GenBank/DDBJ databases">
        <title>Genome sequencing of plant associated microbes to promote plant fitness in Sorghum bicolor and Oryza sativa.</title>
        <authorList>
            <person name="Coleman-Derr D."/>
        </authorList>
    </citation>
    <scope>NUCLEOTIDE SEQUENCE</scope>
    <source>
        <strain evidence="1">SAI-173</strain>
    </source>
</reference>
<gene>
    <name evidence="1" type="ORF">RKD21_000052</name>
</gene>
<accession>A0ACC6UEZ0</accession>
<comment type="caution">
    <text evidence="1">The sequence shown here is derived from an EMBL/GenBank/DDBJ whole genome shotgun (WGS) entry which is preliminary data.</text>
</comment>
<dbReference type="EC" id="2.7.8.-" evidence="1"/>
<name>A0ACC6UEZ0_STRAO</name>
<sequence>MSGFAAGPDPGSVHLWFCPNEALEEPLAETLAAHWLDEHEHDVARRFMFPRDRRQYLVAHVLVRRVLSLVTGVPEAEAAIWRSSRGRPFLRSAFGEGPGRPVPDFNLSHAHGHNVVAVGHGRRVGVDVERTDRAAERGLEWIVQSYSPEERARLAELPPGRQRDRATLRLWTLKEAYAKARGLGLGLPFDSFAFELADDRGVLRFRPPDDDTADRWTFVELQPRPEVLVSLAVERGAENSGPARRLFVHDGFPWGRSTPRELPLPVPHRSPPAPAGPGRLIRPTPDPRRRP</sequence>
<organism evidence="1 2">
    <name type="scientific">Streptomyces albogriseolus</name>
    <dbReference type="NCBI Taxonomy" id="1887"/>
    <lineage>
        <taxon>Bacteria</taxon>
        <taxon>Bacillati</taxon>
        <taxon>Actinomycetota</taxon>
        <taxon>Actinomycetes</taxon>
        <taxon>Kitasatosporales</taxon>
        <taxon>Streptomycetaceae</taxon>
        <taxon>Streptomyces</taxon>
        <taxon>Streptomyces albogriseolus group</taxon>
    </lineage>
</organism>